<sequence length="84" mass="9611">MEELLTGRKRLEIGEGSLVQDGEWKKEDEEDGLMELHLMSHVELQELTPGSPWKAVAEEVAAQKWKPRRRMDSCCTECPALESQ</sequence>
<dbReference type="AlphaFoldDB" id="A0A9P1FU75"/>
<dbReference type="Proteomes" id="UP001152797">
    <property type="component" value="Unassembled WGS sequence"/>
</dbReference>
<evidence type="ECO:0000313" key="3">
    <source>
        <dbReference type="Proteomes" id="UP001152797"/>
    </source>
</evidence>
<evidence type="ECO:0000313" key="1">
    <source>
        <dbReference type="EMBL" id="CAI3988623.1"/>
    </source>
</evidence>
<dbReference type="EMBL" id="CAMXCT020001284">
    <property type="protein sequence ID" value="CAL1141998.1"/>
    <property type="molecule type" value="Genomic_DNA"/>
</dbReference>
<organism evidence="1">
    <name type="scientific">Cladocopium goreaui</name>
    <dbReference type="NCBI Taxonomy" id="2562237"/>
    <lineage>
        <taxon>Eukaryota</taxon>
        <taxon>Sar</taxon>
        <taxon>Alveolata</taxon>
        <taxon>Dinophyceae</taxon>
        <taxon>Suessiales</taxon>
        <taxon>Symbiodiniaceae</taxon>
        <taxon>Cladocopium</taxon>
    </lineage>
</organism>
<dbReference type="EMBL" id="CAMXCT010001284">
    <property type="protein sequence ID" value="CAI3988623.1"/>
    <property type="molecule type" value="Genomic_DNA"/>
</dbReference>
<name>A0A9P1FU75_9DINO</name>
<accession>A0A9P1FU75</accession>
<dbReference type="EMBL" id="CAMXCT030001284">
    <property type="protein sequence ID" value="CAL4775935.1"/>
    <property type="molecule type" value="Genomic_DNA"/>
</dbReference>
<keyword evidence="3" id="KW-1185">Reference proteome</keyword>
<protein>
    <submittedName>
        <fullName evidence="1">Uncharacterized protein</fullName>
    </submittedName>
</protein>
<gene>
    <name evidence="1" type="ORF">C1SCF055_LOCUS15765</name>
</gene>
<comment type="caution">
    <text evidence="1">The sequence shown here is derived from an EMBL/GenBank/DDBJ whole genome shotgun (WGS) entry which is preliminary data.</text>
</comment>
<reference evidence="2 3" key="2">
    <citation type="submission" date="2024-05" db="EMBL/GenBank/DDBJ databases">
        <authorList>
            <person name="Chen Y."/>
            <person name="Shah S."/>
            <person name="Dougan E. K."/>
            <person name="Thang M."/>
            <person name="Chan C."/>
        </authorList>
    </citation>
    <scope>NUCLEOTIDE SEQUENCE [LARGE SCALE GENOMIC DNA]</scope>
</reference>
<reference evidence="1" key="1">
    <citation type="submission" date="2022-10" db="EMBL/GenBank/DDBJ databases">
        <authorList>
            <person name="Chen Y."/>
            <person name="Dougan E. K."/>
            <person name="Chan C."/>
            <person name="Rhodes N."/>
            <person name="Thang M."/>
        </authorList>
    </citation>
    <scope>NUCLEOTIDE SEQUENCE</scope>
</reference>
<evidence type="ECO:0000313" key="2">
    <source>
        <dbReference type="EMBL" id="CAL4775935.1"/>
    </source>
</evidence>
<proteinExistence type="predicted"/>